<evidence type="ECO:0000313" key="6">
    <source>
        <dbReference type="EMBL" id="NKE73816.1"/>
    </source>
</evidence>
<dbReference type="Gene3D" id="1.20.120.910">
    <property type="entry name" value="DksA, coiled-coil domain"/>
    <property type="match status" value="1"/>
</dbReference>
<keyword evidence="1" id="KW-0479">Metal-binding</keyword>
<dbReference type="PANTHER" id="PTHR33823">
    <property type="entry name" value="RNA POLYMERASE-BINDING TRANSCRIPTION FACTOR DKSA-RELATED"/>
    <property type="match status" value="1"/>
</dbReference>
<dbReference type="InterPro" id="IPR037187">
    <property type="entry name" value="DnaK_N"/>
</dbReference>
<dbReference type="SUPFAM" id="SSF57716">
    <property type="entry name" value="Glucocorticoid receptor-like (DNA-binding domain)"/>
    <property type="match status" value="1"/>
</dbReference>
<evidence type="ECO:0000259" key="5">
    <source>
        <dbReference type="Pfam" id="PF01258"/>
    </source>
</evidence>
<accession>A0A7X6DUU5</accession>
<keyword evidence="7" id="KW-1185">Reference proteome</keyword>
<evidence type="ECO:0000256" key="2">
    <source>
        <dbReference type="ARBA" id="ARBA00022771"/>
    </source>
</evidence>
<dbReference type="EMBL" id="VTOW01000013">
    <property type="protein sequence ID" value="NKE73816.1"/>
    <property type="molecule type" value="Genomic_DNA"/>
</dbReference>
<evidence type="ECO:0000256" key="4">
    <source>
        <dbReference type="PROSITE-ProRule" id="PRU00510"/>
    </source>
</evidence>
<dbReference type="Proteomes" id="UP000534783">
    <property type="component" value="Unassembled WGS sequence"/>
</dbReference>
<keyword evidence="3" id="KW-0862">Zinc</keyword>
<organism evidence="6 7">
    <name type="scientific">Candidatus Manganitrophus noduliformans</name>
    <dbReference type="NCBI Taxonomy" id="2606439"/>
    <lineage>
        <taxon>Bacteria</taxon>
        <taxon>Pseudomonadati</taxon>
        <taxon>Nitrospirota</taxon>
        <taxon>Nitrospiria</taxon>
        <taxon>Candidatus Troglogloeales</taxon>
        <taxon>Candidatus Manganitrophaceae</taxon>
        <taxon>Candidatus Manganitrophus</taxon>
    </lineage>
</organism>
<evidence type="ECO:0000256" key="3">
    <source>
        <dbReference type="ARBA" id="ARBA00022833"/>
    </source>
</evidence>
<dbReference type="PANTHER" id="PTHR33823:SF4">
    <property type="entry name" value="GENERAL STRESS PROTEIN 16O"/>
    <property type="match status" value="1"/>
</dbReference>
<keyword evidence="2" id="KW-0863">Zinc-finger</keyword>
<dbReference type="GO" id="GO:0008270">
    <property type="term" value="F:zinc ion binding"/>
    <property type="evidence" value="ECO:0007669"/>
    <property type="project" value="UniProtKB-KW"/>
</dbReference>
<evidence type="ECO:0000313" key="7">
    <source>
        <dbReference type="Proteomes" id="UP000534783"/>
    </source>
</evidence>
<proteinExistence type="predicted"/>
<dbReference type="AlphaFoldDB" id="A0A7X6DUU5"/>
<name>A0A7X6DUU5_9BACT</name>
<sequence length="133" mass="15570">MKKKRSTRRQETLQQILHQTREKVVTDIEKQLGQELDPRRIDIAMDTGDWAAFELSEGIDQRLLEMRYKTYKEIADAFRRLEAGTYGVCERCGEEVPVERLKVEPFARYCVPCLTQIEALQEAEKETGKLYTL</sequence>
<feature type="domain" description="Zinc finger DksA/TraR C4-type" evidence="5">
    <location>
        <begin position="84"/>
        <end position="117"/>
    </location>
</feature>
<feature type="zinc finger region" description="dksA C4-type" evidence="4">
    <location>
        <begin position="89"/>
        <end position="113"/>
    </location>
</feature>
<reference evidence="6 7" key="1">
    <citation type="journal article" date="2020" name="Nature">
        <title>Bacterial chemolithoautotrophy via manganese oxidation.</title>
        <authorList>
            <person name="Yu H."/>
            <person name="Leadbetter J.R."/>
        </authorList>
    </citation>
    <scope>NUCLEOTIDE SEQUENCE [LARGE SCALE GENOMIC DNA]</scope>
    <source>
        <strain evidence="6 7">Mn-1</strain>
    </source>
</reference>
<dbReference type="PROSITE" id="PS51128">
    <property type="entry name" value="ZF_DKSA_2"/>
    <property type="match status" value="1"/>
</dbReference>
<dbReference type="Pfam" id="PF01258">
    <property type="entry name" value="zf-dskA_traR"/>
    <property type="match status" value="1"/>
</dbReference>
<dbReference type="InterPro" id="IPR000962">
    <property type="entry name" value="Znf_DskA_TraR"/>
</dbReference>
<dbReference type="RefSeq" id="WP_168063780.1">
    <property type="nucleotide sequence ID" value="NZ_VTOW01000013.1"/>
</dbReference>
<gene>
    <name evidence="6" type="ORF">MNODULE_23990</name>
</gene>
<evidence type="ECO:0000256" key="1">
    <source>
        <dbReference type="ARBA" id="ARBA00022723"/>
    </source>
</evidence>
<dbReference type="SUPFAM" id="SSF109635">
    <property type="entry name" value="DnaK suppressor protein DksA, alpha-hairpin domain"/>
    <property type="match status" value="1"/>
</dbReference>
<comment type="caution">
    <text evidence="6">The sequence shown here is derived from an EMBL/GenBank/DDBJ whole genome shotgun (WGS) entry which is preliminary data.</text>
</comment>
<protein>
    <submittedName>
        <fullName evidence="6">Transcriptional regulator, TraR/DksA family protein</fullName>
    </submittedName>
</protein>